<comment type="similarity">
    <text evidence="2 11">Belongs to the guanylate kinase family.</text>
</comment>
<dbReference type="PANTHER" id="PTHR23117">
    <property type="entry name" value="GUANYLATE KINASE-RELATED"/>
    <property type="match status" value="1"/>
</dbReference>
<dbReference type="InterPro" id="IPR027417">
    <property type="entry name" value="P-loop_NTPase"/>
</dbReference>
<dbReference type="EC" id="2.7.4.8" evidence="3 11"/>
<keyword evidence="7 11" id="KW-0418">Kinase</keyword>
<feature type="domain" description="Guanylate kinase-like" evidence="12">
    <location>
        <begin position="4"/>
        <end position="182"/>
    </location>
</feature>
<comment type="catalytic activity">
    <reaction evidence="10 11">
        <text>GMP + ATP = GDP + ADP</text>
        <dbReference type="Rhea" id="RHEA:20780"/>
        <dbReference type="ChEBI" id="CHEBI:30616"/>
        <dbReference type="ChEBI" id="CHEBI:58115"/>
        <dbReference type="ChEBI" id="CHEBI:58189"/>
        <dbReference type="ChEBI" id="CHEBI:456216"/>
        <dbReference type="EC" id="2.7.4.8"/>
    </reaction>
</comment>
<evidence type="ECO:0000256" key="8">
    <source>
        <dbReference type="ARBA" id="ARBA00022840"/>
    </source>
</evidence>
<dbReference type="SMART" id="SM00072">
    <property type="entry name" value="GuKc"/>
    <property type="match status" value="1"/>
</dbReference>
<reference evidence="13 14" key="1">
    <citation type="submission" date="2021-01" db="EMBL/GenBank/DDBJ databases">
        <title>Genomic Encyclopedia of Type Strains, Phase IV (KMG-IV): sequencing the most valuable type-strain genomes for metagenomic binning, comparative biology and taxonomic classification.</title>
        <authorList>
            <person name="Goeker M."/>
        </authorList>
    </citation>
    <scope>NUCLEOTIDE SEQUENCE [LARGE SCALE GENOMIC DNA]</scope>
    <source>
        <strain evidence="13 14">DSM 25890</strain>
    </source>
</reference>
<comment type="function">
    <text evidence="1 11">Essential for recycling GMP and indirectly, cGMP.</text>
</comment>
<dbReference type="PANTHER" id="PTHR23117:SF13">
    <property type="entry name" value="GUANYLATE KINASE"/>
    <property type="match status" value="1"/>
</dbReference>
<evidence type="ECO:0000313" key="13">
    <source>
        <dbReference type="EMBL" id="MBM7614517.1"/>
    </source>
</evidence>
<proteinExistence type="inferred from homology"/>
<keyword evidence="14" id="KW-1185">Reference proteome</keyword>
<dbReference type="Gene3D" id="3.30.63.10">
    <property type="entry name" value="Guanylate Kinase phosphate binding domain"/>
    <property type="match status" value="1"/>
</dbReference>
<organism evidence="13 14">
    <name type="scientific">Alkaliphilus hydrothermalis</name>
    <dbReference type="NCBI Taxonomy" id="1482730"/>
    <lineage>
        <taxon>Bacteria</taxon>
        <taxon>Bacillati</taxon>
        <taxon>Bacillota</taxon>
        <taxon>Clostridia</taxon>
        <taxon>Peptostreptococcales</taxon>
        <taxon>Natronincolaceae</taxon>
        <taxon>Alkaliphilus</taxon>
    </lineage>
</organism>
<dbReference type="PROSITE" id="PS00856">
    <property type="entry name" value="GUANYLATE_KINASE_1"/>
    <property type="match status" value="1"/>
</dbReference>
<evidence type="ECO:0000256" key="5">
    <source>
        <dbReference type="ARBA" id="ARBA00022679"/>
    </source>
</evidence>
<evidence type="ECO:0000256" key="4">
    <source>
        <dbReference type="ARBA" id="ARBA00016296"/>
    </source>
</evidence>
<evidence type="ECO:0000256" key="3">
    <source>
        <dbReference type="ARBA" id="ARBA00012961"/>
    </source>
</evidence>
<name>A0ABS2NNP0_9FIRM</name>
<protein>
    <recommendedName>
        <fullName evidence="4 11">Guanylate kinase</fullName>
        <ecNumber evidence="3 11">2.7.4.8</ecNumber>
    </recommendedName>
    <alternativeName>
        <fullName evidence="9 11">GMP kinase</fullName>
    </alternativeName>
</protein>
<keyword evidence="6 11" id="KW-0547">Nucleotide-binding</keyword>
<feature type="binding site" evidence="11">
    <location>
        <begin position="11"/>
        <end position="18"/>
    </location>
    <ligand>
        <name>ATP</name>
        <dbReference type="ChEBI" id="CHEBI:30616"/>
    </ligand>
</feature>
<keyword evidence="11" id="KW-0963">Cytoplasm</keyword>
<evidence type="ECO:0000256" key="10">
    <source>
        <dbReference type="ARBA" id="ARBA00048594"/>
    </source>
</evidence>
<dbReference type="CDD" id="cd00071">
    <property type="entry name" value="GMPK"/>
    <property type="match status" value="1"/>
</dbReference>
<dbReference type="InterPro" id="IPR017665">
    <property type="entry name" value="Guanylate_kinase"/>
</dbReference>
<evidence type="ECO:0000256" key="1">
    <source>
        <dbReference type="ARBA" id="ARBA00003531"/>
    </source>
</evidence>
<dbReference type="PROSITE" id="PS50052">
    <property type="entry name" value="GUANYLATE_KINASE_2"/>
    <property type="match status" value="1"/>
</dbReference>
<dbReference type="GO" id="GO:0004385">
    <property type="term" value="F:GMP kinase activity"/>
    <property type="evidence" value="ECO:0007669"/>
    <property type="project" value="UniProtKB-EC"/>
</dbReference>
<dbReference type="InterPro" id="IPR020590">
    <property type="entry name" value="Guanylate_kinase_CS"/>
</dbReference>
<dbReference type="Proteomes" id="UP001314796">
    <property type="component" value="Unassembled WGS sequence"/>
</dbReference>
<dbReference type="NCBIfam" id="TIGR03263">
    <property type="entry name" value="guanyl_kin"/>
    <property type="match status" value="1"/>
</dbReference>
<evidence type="ECO:0000313" key="14">
    <source>
        <dbReference type="Proteomes" id="UP001314796"/>
    </source>
</evidence>
<evidence type="ECO:0000259" key="12">
    <source>
        <dbReference type="PROSITE" id="PS50052"/>
    </source>
</evidence>
<evidence type="ECO:0000256" key="6">
    <source>
        <dbReference type="ARBA" id="ARBA00022741"/>
    </source>
</evidence>
<keyword evidence="8 11" id="KW-0067">ATP-binding</keyword>
<dbReference type="SUPFAM" id="SSF52540">
    <property type="entry name" value="P-loop containing nucleoside triphosphate hydrolases"/>
    <property type="match status" value="1"/>
</dbReference>
<dbReference type="Pfam" id="PF00625">
    <property type="entry name" value="Guanylate_kin"/>
    <property type="match status" value="1"/>
</dbReference>
<gene>
    <name evidence="11" type="primary">gmk</name>
    <name evidence="13" type="ORF">JOC73_001029</name>
</gene>
<sequence>MGTGLLLVVSGPSGAGKGSICKKLIETNPQIKVSVSATTRKAREGEVDGVNYFFIEKGKFETMLEQDEFLEYAKVYDNYYGTPKKYVLENLKKGNDVLLEIDIEGALQIKEKFEEGVFIFILPPSMEELKNRIVGRGTETAEDIDKRYGSAMDEIKQVIKYDYAVINDDLTRAKGDVEAIITAEKCKLMRVYEDIQTRF</sequence>
<comment type="caution">
    <text evidence="13">The sequence shown here is derived from an EMBL/GenBank/DDBJ whole genome shotgun (WGS) entry which is preliminary data.</text>
</comment>
<evidence type="ECO:0000256" key="2">
    <source>
        <dbReference type="ARBA" id="ARBA00005790"/>
    </source>
</evidence>
<keyword evidence="5 11" id="KW-0808">Transferase</keyword>
<accession>A0ABS2NNP0</accession>
<comment type="subcellular location">
    <subcellularLocation>
        <location evidence="11">Cytoplasm</location>
    </subcellularLocation>
</comment>
<evidence type="ECO:0000256" key="9">
    <source>
        <dbReference type="ARBA" id="ARBA00030128"/>
    </source>
</evidence>
<dbReference type="InterPro" id="IPR008145">
    <property type="entry name" value="GK/Ca_channel_bsu"/>
</dbReference>
<evidence type="ECO:0000256" key="11">
    <source>
        <dbReference type="HAMAP-Rule" id="MF_00328"/>
    </source>
</evidence>
<evidence type="ECO:0000256" key="7">
    <source>
        <dbReference type="ARBA" id="ARBA00022777"/>
    </source>
</evidence>
<dbReference type="InterPro" id="IPR008144">
    <property type="entry name" value="Guanylate_kin-like_dom"/>
</dbReference>
<dbReference type="Gene3D" id="3.40.50.300">
    <property type="entry name" value="P-loop containing nucleotide triphosphate hydrolases"/>
    <property type="match status" value="1"/>
</dbReference>
<dbReference type="HAMAP" id="MF_00328">
    <property type="entry name" value="Guanylate_kinase"/>
    <property type="match status" value="1"/>
</dbReference>
<dbReference type="EMBL" id="JAFBEE010000005">
    <property type="protein sequence ID" value="MBM7614517.1"/>
    <property type="molecule type" value="Genomic_DNA"/>
</dbReference>